<keyword evidence="1" id="KW-0175">Coiled coil</keyword>
<organism evidence="2 3">
    <name type="scientific">Fusarium falciforme</name>
    <dbReference type="NCBI Taxonomy" id="195108"/>
    <lineage>
        <taxon>Eukaryota</taxon>
        <taxon>Fungi</taxon>
        <taxon>Dikarya</taxon>
        <taxon>Ascomycota</taxon>
        <taxon>Pezizomycotina</taxon>
        <taxon>Sordariomycetes</taxon>
        <taxon>Hypocreomycetidae</taxon>
        <taxon>Hypocreales</taxon>
        <taxon>Nectriaceae</taxon>
        <taxon>Fusarium</taxon>
        <taxon>Fusarium solani species complex</taxon>
    </lineage>
</organism>
<feature type="coiled-coil region" evidence="1">
    <location>
        <begin position="70"/>
        <end position="97"/>
    </location>
</feature>
<dbReference type="EMBL" id="JAOQAV010000014">
    <property type="protein sequence ID" value="KAJ4188792.1"/>
    <property type="molecule type" value="Genomic_DNA"/>
</dbReference>
<evidence type="ECO:0000256" key="1">
    <source>
        <dbReference type="SAM" id="Coils"/>
    </source>
</evidence>
<evidence type="ECO:0000313" key="2">
    <source>
        <dbReference type="EMBL" id="KAJ4188792.1"/>
    </source>
</evidence>
<dbReference type="Proteomes" id="UP001152087">
    <property type="component" value="Unassembled WGS sequence"/>
</dbReference>
<reference evidence="2" key="1">
    <citation type="submission" date="2022-09" db="EMBL/GenBank/DDBJ databases">
        <title>Fusarium specimens isolated from Avocado Roots.</title>
        <authorList>
            <person name="Stajich J."/>
            <person name="Roper C."/>
            <person name="Heimlech-Rivalta G."/>
        </authorList>
    </citation>
    <scope>NUCLEOTIDE SEQUENCE</scope>
    <source>
        <strain evidence="2">A02</strain>
    </source>
</reference>
<name>A0A9W8R9G3_9HYPO</name>
<gene>
    <name evidence="2" type="ORF">NW755_006283</name>
</gene>
<comment type="caution">
    <text evidence="2">The sequence shown here is derived from an EMBL/GenBank/DDBJ whole genome shotgun (WGS) entry which is preliminary data.</text>
</comment>
<sequence>MNEQDYINLMNAINSIMGPEPEDNIGSGVVELASFYIDFPEAEMSMNLEDITWPAKLEGPISYDYLIEKYEIAVNKLEKYRRNINALLDHLAQENATFSTESKSAVELTEKLTKEKQHVQKLIYAIYGVLLKAKEEADEEAIIESMRRMSLSKAT</sequence>
<dbReference type="AlphaFoldDB" id="A0A9W8R9G3"/>
<evidence type="ECO:0000313" key="3">
    <source>
        <dbReference type="Proteomes" id="UP001152087"/>
    </source>
</evidence>
<dbReference type="OrthoDB" id="5091980at2759"/>
<accession>A0A9W8R9G3</accession>
<proteinExistence type="predicted"/>
<protein>
    <submittedName>
        <fullName evidence="2">Uncharacterized protein</fullName>
    </submittedName>
</protein>
<keyword evidence="3" id="KW-1185">Reference proteome</keyword>